<evidence type="ECO:0000256" key="1">
    <source>
        <dbReference type="ARBA" id="ARBA00004123"/>
    </source>
</evidence>
<dbReference type="GO" id="GO:0071034">
    <property type="term" value="P:CUT catabolic process"/>
    <property type="evidence" value="ECO:0007669"/>
    <property type="project" value="TreeGrafter"/>
</dbReference>
<dbReference type="GO" id="GO:0000176">
    <property type="term" value="C:nuclear exosome (RNase complex)"/>
    <property type="evidence" value="ECO:0007669"/>
    <property type="project" value="EnsemblFungi"/>
</dbReference>
<dbReference type="Gene3D" id="3.30.1370.10">
    <property type="entry name" value="K Homology domain, type 1"/>
    <property type="match status" value="1"/>
</dbReference>
<dbReference type="SUPFAM" id="SSF54791">
    <property type="entry name" value="Eukaryotic type KH-domain (KH-domain type I)"/>
    <property type="match status" value="1"/>
</dbReference>
<dbReference type="InterPro" id="IPR026699">
    <property type="entry name" value="Exosome_RNA_bind1/RRP40/RRP4"/>
</dbReference>
<dbReference type="Gene3D" id="2.40.50.140">
    <property type="entry name" value="Nucleic acid-binding proteins"/>
    <property type="match status" value="1"/>
</dbReference>
<evidence type="ECO:0000259" key="5">
    <source>
        <dbReference type="Pfam" id="PF15985"/>
    </source>
</evidence>
<dbReference type="Pfam" id="PF15985">
    <property type="entry name" value="KH_6"/>
    <property type="match status" value="1"/>
</dbReference>
<evidence type="ECO:0008006" key="9">
    <source>
        <dbReference type="Google" id="ProtNLM"/>
    </source>
</evidence>
<evidence type="ECO:0000313" key="7">
    <source>
        <dbReference type="EMBL" id="GAV47846.1"/>
    </source>
</evidence>
<reference evidence="7 8" key="1">
    <citation type="submission" date="2016-08" db="EMBL/GenBank/DDBJ databases">
        <title>Draft genome sequence of allopolyploid Zygosaccharomyces rouxii.</title>
        <authorList>
            <person name="Watanabe J."/>
            <person name="Uehara K."/>
            <person name="Mogi Y."/>
            <person name="Tsukioka Y."/>
        </authorList>
    </citation>
    <scope>NUCLEOTIDE SEQUENCE [LARGE SCALE GENOMIC DNA]</scope>
    <source>
        <strain evidence="7 8">NBRC 110957</strain>
    </source>
</reference>
<dbReference type="GO" id="GO:0000467">
    <property type="term" value="P:exonucleolytic trimming to generate mature 3'-end of 5.8S rRNA from tricistronic rRNA transcript (SSU-rRNA, 5.8S rRNA, LSU-rRNA)"/>
    <property type="evidence" value="ECO:0007669"/>
    <property type="project" value="EnsemblFungi"/>
</dbReference>
<evidence type="ECO:0000256" key="2">
    <source>
        <dbReference type="ARBA" id="ARBA00022490"/>
    </source>
</evidence>
<dbReference type="InterPro" id="IPR049469">
    <property type="entry name" value="RRP40_KH-I"/>
</dbReference>
<sequence>MSTVVFPGDQLHYDENKPLNIGPGVYCDPKSQKVLPINAGSAVVSDSKKDQSLYIDYDSKRYIPAVGDLVVGIIVGQYTDSYKVSLSSFSTSVTLPYMAFPNASKKNKPTLKIGDLVYARVSSAEKELEAELECVDATTGKDAGYGLLDGGMTVDVTLKFARHLLFDNSFPLLPILAKHTQFEIAIGVNGKIWIKCEEVKDTLACYRSILDCQSLPVSNHKNVVKENFSKVSKVAEA</sequence>
<dbReference type="GO" id="GO:0071051">
    <property type="term" value="P:poly(A)-dependent snoRNA 3'-end processing"/>
    <property type="evidence" value="ECO:0007669"/>
    <property type="project" value="TreeGrafter"/>
</dbReference>
<dbReference type="OMA" id="SYMAFPN"/>
<accession>A0A1Q2ZWE2</accession>
<evidence type="ECO:0000256" key="3">
    <source>
        <dbReference type="ARBA" id="ARBA00022835"/>
    </source>
</evidence>
<gene>
    <name evidence="7" type="ORF">ZYGR_0I01420</name>
</gene>
<dbReference type="GO" id="GO:0034475">
    <property type="term" value="P:U4 snRNA 3'-end processing"/>
    <property type="evidence" value="ECO:0007669"/>
    <property type="project" value="TreeGrafter"/>
</dbReference>
<feature type="domain" description="Exosome complex exonuclease Rrp40 N-terminal" evidence="6">
    <location>
        <begin position="19"/>
        <end position="61"/>
    </location>
</feature>
<dbReference type="FunFam" id="2.40.50.140:FF:000127">
    <property type="entry name" value="Exosome complex component RRP40"/>
    <property type="match status" value="1"/>
</dbReference>
<dbReference type="GO" id="GO:0030145">
    <property type="term" value="F:manganese ion binding"/>
    <property type="evidence" value="ECO:0007669"/>
    <property type="project" value="EnsemblFungi"/>
</dbReference>
<dbReference type="GO" id="GO:0005730">
    <property type="term" value="C:nucleolus"/>
    <property type="evidence" value="ECO:0007669"/>
    <property type="project" value="EnsemblFungi"/>
</dbReference>
<dbReference type="Pfam" id="PF18311">
    <property type="entry name" value="Rrp40_N"/>
    <property type="match status" value="1"/>
</dbReference>
<feature type="domain" description="K Homology" evidence="5">
    <location>
        <begin position="151"/>
        <end position="199"/>
    </location>
</feature>
<dbReference type="GO" id="GO:0000177">
    <property type="term" value="C:cytoplasmic exosome (RNase complex)"/>
    <property type="evidence" value="ECO:0007669"/>
    <property type="project" value="EnsemblFungi"/>
</dbReference>
<dbReference type="OrthoDB" id="340500at2759"/>
<organism evidence="7 8">
    <name type="scientific">Zygosaccharomyces rouxii</name>
    <dbReference type="NCBI Taxonomy" id="4956"/>
    <lineage>
        <taxon>Eukaryota</taxon>
        <taxon>Fungi</taxon>
        <taxon>Dikarya</taxon>
        <taxon>Ascomycota</taxon>
        <taxon>Saccharomycotina</taxon>
        <taxon>Saccharomycetes</taxon>
        <taxon>Saccharomycetales</taxon>
        <taxon>Saccharomycetaceae</taxon>
        <taxon>Zygosaccharomyces</taxon>
    </lineage>
</organism>
<dbReference type="EMBL" id="BDGX01000009">
    <property type="protein sequence ID" value="GAV47846.1"/>
    <property type="molecule type" value="Genomic_DNA"/>
</dbReference>
<dbReference type="SUPFAM" id="SSF50249">
    <property type="entry name" value="Nucleic acid-binding proteins"/>
    <property type="match status" value="1"/>
</dbReference>
<keyword evidence="2" id="KW-0963">Cytoplasm</keyword>
<dbReference type="InterPro" id="IPR012340">
    <property type="entry name" value="NA-bd_OB-fold"/>
</dbReference>
<dbReference type="Gene3D" id="2.40.50.100">
    <property type="match status" value="1"/>
</dbReference>
<dbReference type="GO" id="GO:0071038">
    <property type="term" value="P:TRAMP-dependent tRNA surveillance pathway"/>
    <property type="evidence" value="ECO:0007669"/>
    <property type="project" value="EnsemblFungi"/>
</dbReference>
<dbReference type="CDD" id="cd22526">
    <property type="entry name" value="KH-I_Rrp40"/>
    <property type="match status" value="1"/>
</dbReference>
<evidence type="ECO:0000256" key="4">
    <source>
        <dbReference type="ARBA" id="ARBA00022884"/>
    </source>
</evidence>
<dbReference type="GO" id="GO:0071035">
    <property type="term" value="P:nuclear polyadenylation-dependent rRNA catabolic process"/>
    <property type="evidence" value="ECO:0007669"/>
    <property type="project" value="EnsemblFungi"/>
</dbReference>
<evidence type="ECO:0000313" key="8">
    <source>
        <dbReference type="Proteomes" id="UP000187013"/>
    </source>
</evidence>
<name>A0A1Q2ZWE2_ZYGRO</name>
<dbReference type="PANTHER" id="PTHR21321:SF1">
    <property type="entry name" value="EXOSOME COMPLEX COMPONENT RRP40"/>
    <property type="match status" value="1"/>
</dbReference>
<dbReference type="InterPro" id="IPR041054">
    <property type="entry name" value="Rrp40_N_euk"/>
</dbReference>
<evidence type="ECO:0000259" key="6">
    <source>
        <dbReference type="Pfam" id="PF18311"/>
    </source>
</evidence>
<dbReference type="Pfam" id="PF21262">
    <property type="entry name" value="RRP40_S1"/>
    <property type="match status" value="1"/>
</dbReference>
<comment type="subcellular location">
    <subcellularLocation>
        <location evidence="1">Nucleus</location>
    </subcellularLocation>
</comment>
<dbReference type="GO" id="GO:0003723">
    <property type="term" value="F:RNA binding"/>
    <property type="evidence" value="ECO:0007669"/>
    <property type="project" value="UniProtKB-KW"/>
</dbReference>
<dbReference type="PANTHER" id="PTHR21321">
    <property type="entry name" value="PNAS-3 RELATED"/>
    <property type="match status" value="1"/>
</dbReference>
<dbReference type="InterPro" id="IPR004088">
    <property type="entry name" value="KH_dom_type_1"/>
</dbReference>
<proteinExistence type="predicted"/>
<dbReference type="InterPro" id="IPR036612">
    <property type="entry name" value="KH_dom_type_1_sf"/>
</dbReference>
<keyword evidence="4" id="KW-0694">RNA-binding</keyword>
<comment type="caution">
    <text evidence="7">The sequence shown here is derived from an EMBL/GenBank/DDBJ whole genome shotgun (WGS) entry which is preliminary data.</text>
</comment>
<dbReference type="eggNOG" id="KOG1004">
    <property type="taxonomic scope" value="Eukaryota"/>
</dbReference>
<dbReference type="Proteomes" id="UP000187013">
    <property type="component" value="Unassembled WGS sequence"/>
</dbReference>
<protein>
    <recommendedName>
        <fullName evidence="9">Ribosomal RNA-processing protein 40</fullName>
    </recommendedName>
</protein>
<dbReference type="AlphaFoldDB" id="A0A1Q2ZWE2"/>
<keyword evidence="3" id="KW-0271">Exosome</keyword>